<organism evidence="3 4">
    <name type="scientific">Pedobacter punctiformis</name>
    <dbReference type="NCBI Taxonomy" id="3004097"/>
    <lineage>
        <taxon>Bacteria</taxon>
        <taxon>Pseudomonadati</taxon>
        <taxon>Bacteroidota</taxon>
        <taxon>Sphingobacteriia</taxon>
        <taxon>Sphingobacteriales</taxon>
        <taxon>Sphingobacteriaceae</taxon>
        <taxon>Pedobacter</taxon>
    </lineage>
</organism>
<name>A0ABT4L849_9SPHI</name>
<protein>
    <submittedName>
        <fullName evidence="3">AraC family transcriptional regulator</fullName>
    </submittedName>
</protein>
<keyword evidence="1" id="KW-0238">DNA-binding</keyword>
<dbReference type="PANTHER" id="PTHR43280:SF34">
    <property type="entry name" value="ARAC-FAMILY TRANSCRIPTIONAL REGULATOR"/>
    <property type="match status" value="1"/>
</dbReference>
<dbReference type="Proteomes" id="UP001144347">
    <property type="component" value="Unassembled WGS sequence"/>
</dbReference>
<proteinExistence type="predicted"/>
<feature type="domain" description="HTH araC/xylS-type" evidence="2">
    <location>
        <begin position="173"/>
        <end position="269"/>
    </location>
</feature>
<dbReference type="InterPro" id="IPR003313">
    <property type="entry name" value="AraC-bd"/>
</dbReference>
<keyword evidence="4" id="KW-1185">Reference proteome</keyword>
<dbReference type="EMBL" id="JAPWGM010000002">
    <property type="protein sequence ID" value="MCZ4244111.1"/>
    <property type="molecule type" value="Genomic_DNA"/>
</dbReference>
<accession>A0ABT4L849</accession>
<dbReference type="PANTHER" id="PTHR43280">
    <property type="entry name" value="ARAC-FAMILY TRANSCRIPTIONAL REGULATOR"/>
    <property type="match status" value="1"/>
</dbReference>
<reference evidence="3" key="1">
    <citation type="submission" date="2022-12" db="EMBL/GenBank/DDBJ databases">
        <title>Genome sequence of HCMS5-2.</title>
        <authorList>
            <person name="Woo H."/>
        </authorList>
    </citation>
    <scope>NUCLEOTIDE SEQUENCE</scope>
    <source>
        <strain evidence="3">HCMS5-2</strain>
    </source>
</reference>
<comment type="caution">
    <text evidence="3">The sequence shown here is derived from an EMBL/GenBank/DDBJ whole genome shotgun (WGS) entry which is preliminary data.</text>
</comment>
<dbReference type="PROSITE" id="PS01124">
    <property type="entry name" value="HTH_ARAC_FAMILY_2"/>
    <property type="match status" value="1"/>
</dbReference>
<evidence type="ECO:0000259" key="2">
    <source>
        <dbReference type="PROSITE" id="PS01124"/>
    </source>
</evidence>
<dbReference type="SMART" id="SM00342">
    <property type="entry name" value="HTH_ARAC"/>
    <property type="match status" value="1"/>
</dbReference>
<gene>
    <name evidence="3" type="ORF">O0955_08835</name>
</gene>
<sequence>MKRYRQFEPILISDFEVSKWQHPVHQHNHYEMIYIKKGSGIHVINQISIPYQAGDVFLLGPEEAHYFEIDKPSRFIYLKFTDLYLNKEENNTYEYIQNLEYLIKSRETHLSGFKLRADDRLTVELIFDLILSLKNNMLWNRELIWMQILTLSHILKRNMPELLHLETRSRDMQAIFCYIHKNIYLPDELRVNVMAKYFNITTDYMGPYFKRNAGTTLRAYIQHYRSALLKQRIASGKYSLKQIAAEFGLTDESHVSKIIQKANSDMSSN</sequence>
<evidence type="ECO:0000256" key="1">
    <source>
        <dbReference type="ARBA" id="ARBA00023125"/>
    </source>
</evidence>
<dbReference type="InterPro" id="IPR037923">
    <property type="entry name" value="HTH-like"/>
</dbReference>
<dbReference type="Gene3D" id="2.60.120.10">
    <property type="entry name" value="Jelly Rolls"/>
    <property type="match status" value="1"/>
</dbReference>
<evidence type="ECO:0000313" key="3">
    <source>
        <dbReference type="EMBL" id="MCZ4244111.1"/>
    </source>
</evidence>
<dbReference type="Pfam" id="PF02311">
    <property type="entry name" value="AraC_binding"/>
    <property type="match status" value="1"/>
</dbReference>
<dbReference type="InterPro" id="IPR018060">
    <property type="entry name" value="HTH_AraC"/>
</dbReference>
<dbReference type="Pfam" id="PF12833">
    <property type="entry name" value="HTH_18"/>
    <property type="match status" value="1"/>
</dbReference>
<dbReference type="RefSeq" id="WP_269427176.1">
    <property type="nucleotide sequence ID" value="NZ_JAPWGM010000002.1"/>
</dbReference>
<dbReference type="InterPro" id="IPR014710">
    <property type="entry name" value="RmlC-like_jellyroll"/>
</dbReference>
<dbReference type="Gene3D" id="1.10.10.60">
    <property type="entry name" value="Homeodomain-like"/>
    <property type="match status" value="1"/>
</dbReference>
<evidence type="ECO:0000313" key="4">
    <source>
        <dbReference type="Proteomes" id="UP001144347"/>
    </source>
</evidence>
<dbReference type="SUPFAM" id="SSF51215">
    <property type="entry name" value="Regulatory protein AraC"/>
    <property type="match status" value="1"/>
</dbReference>